<comment type="cofactor">
    <cofactor evidence="1 6">
        <name>Zn(2+)</name>
        <dbReference type="ChEBI" id="CHEBI:29105"/>
    </cofactor>
</comment>
<dbReference type="EMBL" id="BA000011">
    <property type="protein sequence ID" value="BAB60114.1"/>
    <property type="molecule type" value="Genomic_DNA"/>
</dbReference>
<dbReference type="eggNOG" id="arCOG01455">
    <property type="taxonomic scope" value="Archaea"/>
</dbReference>
<evidence type="ECO:0000256" key="5">
    <source>
        <dbReference type="ARBA" id="ARBA00023002"/>
    </source>
</evidence>
<dbReference type="CDD" id="cd08259">
    <property type="entry name" value="Zn_ADH5"/>
    <property type="match status" value="1"/>
</dbReference>
<dbReference type="NCBIfam" id="NF010344">
    <property type="entry name" value="PRK13771.1"/>
    <property type="match status" value="1"/>
</dbReference>
<reference evidence="8 9" key="1">
    <citation type="journal article" date="1999" name="Proc. Jpn. Acad.">
        <title>Determination of the complete genomic DNA sequence of Thermoplasma volvanium GSS1.</title>
        <authorList>
            <person name="Kawashima T."/>
            <person name="Yamamoto Y."/>
            <person name="Aramaki H."/>
            <person name="Nunoshiba T."/>
            <person name="Kawamoto T."/>
            <person name="Watanabe K."/>
            <person name="Yamazaki M."/>
            <person name="Kanehori K."/>
            <person name="Amano N."/>
            <person name="Ohya Y."/>
            <person name="Makino K."/>
            <person name="Suzuki M."/>
        </authorList>
    </citation>
    <scope>NUCLEOTIDE SEQUENCE [LARGE SCALE GENOMIC DNA]</scope>
    <source>
        <strain evidence="9">ATCC 51530 / DSM 4299 / JCM 9571 / NBRC 15438 / GSS1</strain>
    </source>
</reference>
<dbReference type="AlphaFoldDB" id="Q97A38"/>
<dbReference type="STRING" id="273116.gene:9381764"/>
<dbReference type="GO" id="GO:0004022">
    <property type="term" value="F:alcohol dehydrogenase (NAD+) activity"/>
    <property type="evidence" value="ECO:0007669"/>
    <property type="project" value="TreeGrafter"/>
</dbReference>
<evidence type="ECO:0000256" key="1">
    <source>
        <dbReference type="ARBA" id="ARBA00001947"/>
    </source>
</evidence>
<dbReference type="PANTHER" id="PTHR42940">
    <property type="entry name" value="ALCOHOL DEHYDROGENASE 1-RELATED"/>
    <property type="match status" value="1"/>
</dbReference>
<dbReference type="SUPFAM" id="SSF50129">
    <property type="entry name" value="GroES-like"/>
    <property type="match status" value="1"/>
</dbReference>
<dbReference type="GO" id="GO:0044281">
    <property type="term" value="P:small molecule metabolic process"/>
    <property type="evidence" value="ECO:0007669"/>
    <property type="project" value="UniProtKB-ARBA"/>
</dbReference>
<dbReference type="GO" id="GO:0030554">
    <property type="term" value="F:adenyl nucleotide binding"/>
    <property type="evidence" value="ECO:0007669"/>
    <property type="project" value="UniProtKB-ARBA"/>
</dbReference>
<dbReference type="InterPro" id="IPR036291">
    <property type="entry name" value="NAD(P)-bd_dom_sf"/>
</dbReference>
<accession>Q97A38</accession>
<dbReference type="HOGENOM" id="CLU_026673_3_4_2"/>
<dbReference type="GO" id="GO:0005737">
    <property type="term" value="C:cytoplasm"/>
    <property type="evidence" value="ECO:0007669"/>
    <property type="project" value="TreeGrafter"/>
</dbReference>
<keyword evidence="3 6" id="KW-0479">Metal-binding</keyword>
<dbReference type="GeneID" id="1442050"/>
<evidence type="ECO:0000313" key="8">
    <source>
        <dbReference type="EMBL" id="BAB60114.1"/>
    </source>
</evidence>
<feature type="domain" description="Enoyl reductase (ER)" evidence="7">
    <location>
        <begin position="8"/>
        <end position="333"/>
    </location>
</feature>
<protein>
    <submittedName>
        <fullName evidence="8">Alcohol dehydrogenase [ADH]</fullName>
    </submittedName>
</protein>
<dbReference type="InterPro" id="IPR013154">
    <property type="entry name" value="ADH-like_N"/>
</dbReference>
<keyword evidence="5" id="KW-0560">Oxidoreductase</keyword>
<dbReference type="OrthoDB" id="8709at2157"/>
<dbReference type="RefSeq" id="WP_010917202.1">
    <property type="nucleotide sequence ID" value="NC_002689.2"/>
</dbReference>
<dbReference type="GO" id="GO:0008270">
    <property type="term" value="F:zinc ion binding"/>
    <property type="evidence" value="ECO:0007669"/>
    <property type="project" value="InterPro"/>
</dbReference>
<dbReference type="InterPro" id="IPR020843">
    <property type="entry name" value="ER"/>
</dbReference>
<reference evidence="8 9" key="2">
    <citation type="journal article" date="2000" name="Proc. Natl. Acad. Sci. U.S.A.">
        <title>Archaeal adaptation to higher temperatures revealed by genomic sequence of Thermoplasma volcanium.</title>
        <authorList>
            <person name="Kawashima T."/>
            <person name="Amano N."/>
            <person name="Koike H."/>
            <person name="Makino S."/>
            <person name="Higuchi S."/>
            <person name="Kawashima-Ohya Y."/>
            <person name="Watanabe K."/>
            <person name="Yamazaki M."/>
            <person name="Kanehori K."/>
            <person name="Kawamoto T."/>
            <person name="Nunoshiba T."/>
            <person name="Yamamoto Y."/>
            <person name="Aramaki H."/>
            <person name="Makino K."/>
            <person name="Suzuki M."/>
        </authorList>
    </citation>
    <scope>NUCLEOTIDE SEQUENCE [LARGE SCALE GENOMIC DNA]</scope>
    <source>
        <strain evidence="9">ATCC 51530 / DSM 4299 / JCM 9571 / NBRC 15438 / GSS1</strain>
    </source>
</reference>
<name>Q97A38_THEVO</name>
<dbReference type="Pfam" id="PF00107">
    <property type="entry name" value="ADH_zinc_N"/>
    <property type="match status" value="1"/>
</dbReference>
<evidence type="ECO:0000313" key="9">
    <source>
        <dbReference type="Proteomes" id="UP000001017"/>
    </source>
</evidence>
<keyword evidence="9" id="KW-1185">Reference proteome</keyword>
<evidence type="ECO:0000256" key="6">
    <source>
        <dbReference type="RuleBase" id="RU361277"/>
    </source>
</evidence>
<evidence type="ECO:0000259" key="7">
    <source>
        <dbReference type="SMART" id="SM00829"/>
    </source>
</evidence>
<dbReference type="InterPro" id="IPR011032">
    <property type="entry name" value="GroES-like_sf"/>
</dbReference>
<dbReference type="Pfam" id="PF08240">
    <property type="entry name" value="ADH_N"/>
    <property type="match status" value="1"/>
</dbReference>
<proteinExistence type="inferred from homology"/>
<dbReference type="PhylomeDB" id="Q97A38"/>
<dbReference type="PROSITE" id="PS00059">
    <property type="entry name" value="ADH_ZINC"/>
    <property type="match status" value="1"/>
</dbReference>
<organism evidence="8 9">
    <name type="scientific">Thermoplasma volcanium (strain ATCC 51530 / DSM 4299 / JCM 9571 / NBRC 15438 / GSS1)</name>
    <dbReference type="NCBI Taxonomy" id="273116"/>
    <lineage>
        <taxon>Archaea</taxon>
        <taxon>Methanobacteriati</taxon>
        <taxon>Thermoplasmatota</taxon>
        <taxon>Thermoplasmata</taxon>
        <taxon>Thermoplasmatales</taxon>
        <taxon>Thermoplasmataceae</taxon>
        <taxon>Thermoplasma</taxon>
    </lineage>
</organism>
<sequence>MKAAILKKINEPVSIDDVDIPDPAENEVLIKQEYAGVCYRDLLAATGFFPRIALPMIQGHEIGGTVVKVGDKVEAFRPGDKVSSLIYIPCGKCEFCRSGNENLCPYKKSLGEEVQGGFRQYVNIPEISLVKAPNNVDGASLSLAACVTGMLYHALKRMGKAGEGKKVLITGAGGGVGIHAVEMAKAFGATVIAETTSPEKLDLLEKIGADYIVDGNSKFNEDVKKLGGADIVLECVGIYTFERSLRSLNNGGKMVIIGNVKPDPVSLPLGLIILKGNTIRGSISSTKKDVEEALNMVSKGMIKPIVGKEIDISQINEAYKLMKDKKSSGRIMIKF</sequence>
<dbReference type="InterPro" id="IPR013149">
    <property type="entry name" value="ADH-like_C"/>
</dbReference>
<dbReference type="PANTHER" id="PTHR42940:SF8">
    <property type="entry name" value="VACUOLAR PROTEIN SORTING-ASSOCIATED PROTEIN 11"/>
    <property type="match status" value="1"/>
</dbReference>
<comment type="similarity">
    <text evidence="2 6">Belongs to the zinc-containing alcohol dehydrogenase family.</text>
</comment>
<dbReference type="GO" id="GO:0043168">
    <property type="term" value="F:anion binding"/>
    <property type="evidence" value="ECO:0007669"/>
    <property type="project" value="UniProtKB-ARBA"/>
</dbReference>
<gene>
    <name evidence="8" type="ORF">TVG0995648</name>
</gene>
<keyword evidence="4 6" id="KW-0862">Zinc</keyword>
<evidence type="ECO:0000256" key="4">
    <source>
        <dbReference type="ARBA" id="ARBA00022833"/>
    </source>
</evidence>
<dbReference type="SMART" id="SM00829">
    <property type="entry name" value="PKS_ER"/>
    <property type="match status" value="1"/>
</dbReference>
<evidence type="ECO:0000256" key="2">
    <source>
        <dbReference type="ARBA" id="ARBA00008072"/>
    </source>
</evidence>
<dbReference type="KEGG" id="tvo:TVG0995648"/>
<dbReference type="InterPro" id="IPR002328">
    <property type="entry name" value="ADH_Zn_CS"/>
</dbReference>
<dbReference type="SUPFAM" id="SSF51735">
    <property type="entry name" value="NAD(P)-binding Rossmann-fold domains"/>
    <property type="match status" value="1"/>
</dbReference>
<dbReference type="PaxDb" id="273116-14325189"/>
<dbReference type="Proteomes" id="UP000001017">
    <property type="component" value="Chromosome"/>
</dbReference>
<dbReference type="Gene3D" id="3.90.180.10">
    <property type="entry name" value="Medium-chain alcohol dehydrogenases, catalytic domain"/>
    <property type="match status" value="1"/>
</dbReference>
<evidence type="ECO:0000256" key="3">
    <source>
        <dbReference type="ARBA" id="ARBA00022723"/>
    </source>
</evidence>